<dbReference type="Proteomes" id="UP000293398">
    <property type="component" value="Unassembled WGS sequence"/>
</dbReference>
<dbReference type="AlphaFoldDB" id="A0A4Q7VEC8"/>
<sequence length="61" mass="6752">MKPIVVHTALAMGLGKNCVNVRLNESGMPAASATEHIRGWRRTLDIMVRSLPHPFSAVREQ</sequence>
<gene>
    <name evidence="1" type="ORF">EV681_2948</name>
</gene>
<reference evidence="1 2" key="1">
    <citation type="submission" date="2019-02" db="EMBL/GenBank/DDBJ databases">
        <title>Genomic Encyclopedia of Type Strains, Phase IV (KMG-IV): sequencing the most valuable type-strain genomes for metagenomic binning, comparative biology and taxonomic classification.</title>
        <authorList>
            <person name="Goeker M."/>
        </authorList>
    </citation>
    <scope>NUCLEOTIDE SEQUENCE [LARGE SCALE GENOMIC DNA]</scope>
    <source>
        <strain evidence="1 2">DSM 23814</strain>
    </source>
</reference>
<name>A0A4Q7VEC8_9BURK</name>
<keyword evidence="2" id="KW-1185">Reference proteome</keyword>
<organism evidence="1 2">
    <name type="scientific">Advenella incenata</name>
    <dbReference type="NCBI Taxonomy" id="267800"/>
    <lineage>
        <taxon>Bacteria</taxon>
        <taxon>Pseudomonadati</taxon>
        <taxon>Pseudomonadota</taxon>
        <taxon>Betaproteobacteria</taxon>
        <taxon>Burkholderiales</taxon>
        <taxon>Alcaligenaceae</taxon>
    </lineage>
</organism>
<dbReference type="EMBL" id="SHKO01000002">
    <property type="protein sequence ID" value="RZT94527.1"/>
    <property type="molecule type" value="Genomic_DNA"/>
</dbReference>
<evidence type="ECO:0000313" key="2">
    <source>
        <dbReference type="Proteomes" id="UP000293398"/>
    </source>
</evidence>
<accession>A0A4Q7VEC8</accession>
<comment type="caution">
    <text evidence="1">The sequence shown here is derived from an EMBL/GenBank/DDBJ whole genome shotgun (WGS) entry which is preliminary data.</text>
</comment>
<proteinExistence type="predicted"/>
<evidence type="ECO:0000313" key="1">
    <source>
        <dbReference type="EMBL" id="RZT94527.1"/>
    </source>
</evidence>
<protein>
    <submittedName>
        <fullName evidence="1">Uncharacterized protein</fullName>
    </submittedName>
</protein>